<dbReference type="EMBL" id="JACXVP010000004">
    <property type="protein sequence ID" value="KAG5610875.1"/>
    <property type="molecule type" value="Genomic_DNA"/>
</dbReference>
<evidence type="ECO:0000313" key="2">
    <source>
        <dbReference type="Proteomes" id="UP000824120"/>
    </source>
</evidence>
<dbReference type="Proteomes" id="UP000824120">
    <property type="component" value="Chromosome 4"/>
</dbReference>
<name>A0A9J5ZD46_SOLCO</name>
<comment type="caution">
    <text evidence="1">The sequence shown here is derived from an EMBL/GenBank/DDBJ whole genome shotgun (WGS) entry which is preliminary data.</text>
</comment>
<protein>
    <submittedName>
        <fullName evidence="1">Uncharacterized protein</fullName>
    </submittedName>
</protein>
<proteinExistence type="predicted"/>
<feature type="non-terminal residue" evidence="1">
    <location>
        <position position="1"/>
    </location>
</feature>
<gene>
    <name evidence="1" type="ORF">H5410_022156</name>
</gene>
<reference evidence="1 2" key="1">
    <citation type="submission" date="2020-09" db="EMBL/GenBank/DDBJ databases">
        <title>De no assembly of potato wild relative species, Solanum commersonii.</title>
        <authorList>
            <person name="Cho K."/>
        </authorList>
    </citation>
    <scope>NUCLEOTIDE SEQUENCE [LARGE SCALE GENOMIC DNA]</scope>
    <source>
        <strain evidence="1">LZ3.2</strain>
        <tissue evidence="1">Leaf</tissue>
    </source>
</reference>
<sequence length="194" mass="23005">MQHIAKERDCNYENKCGTGVANIHDGMEERMMLAFSEGLIRVEHISRSGSDHATLMIKCNMRNENIIKPFKFLNFWIQEDSLKKVLWIHWKADLEAIIFQCLIITSDNIFQEITTLKEVIRIMERQFDEHPRIENREKLHEAQVELMPRYITHTDLVLLTKKFKVNIFSNMMPISLRTFVNKIFSRIIHECIKG</sequence>
<dbReference type="OrthoDB" id="1214248at2759"/>
<evidence type="ECO:0000313" key="1">
    <source>
        <dbReference type="EMBL" id="KAG5610875.1"/>
    </source>
</evidence>
<organism evidence="1 2">
    <name type="scientific">Solanum commersonii</name>
    <name type="common">Commerson's wild potato</name>
    <name type="synonym">Commerson's nightshade</name>
    <dbReference type="NCBI Taxonomy" id="4109"/>
    <lineage>
        <taxon>Eukaryota</taxon>
        <taxon>Viridiplantae</taxon>
        <taxon>Streptophyta</taxon>
        <taxon>Embryophyta</taxon>
        <taxon>Tracheophyta</taxon>
        <taxon>Spermatophyta</taxon>
        <taxon>Magnoliopsida</taxon>
        <taxon>eudicotyledons</taxon>
        <taxon>Gunneridae</taxon>
        <taxon>Pentapetalae</taxon>
        <taxon>asterids</taxon>
        <taxon>lamiids</taxon>
        <taxon>Solanales</taxon>
        <taxon>Solanaceae</taxon>
        <taxon>Solanoideae</taxon>
        <taxon>Solaneae</taxon>
        <taxon>Solanum</taxon>
    </lineage>
</organism>
<dbReference type="AlphaFoldDB" id="A0A9J5ZD46"/>
<accession>A0A9J5ZD46</accession>
<keyword evidence="2" id="KW-1185">Reference proteome</keyword>